<dbReference type="AlphaFoldDB" id="A0A067M7Z4"/>
<keyword evidence="2" id="KW-1185">Reference proteome</keyword>
<dbReference type="HOGENOM" id="CLU_1229757_0_0_1"/>
<accession>A0A067M7Z4</accession>
<gene>
    <name evidence="1" type="ORF">BOTBODRAFT_176872</name>
</gene>
<organism evidence="1 2">
    <name type="scientific">Botryobasidium botryosum (strain FD-172 SS1)</name>
    <dbReference type="NCBI Taxonomy" id="930990"/>
    <lineage>
        <taxon>Eukaryota</taxon>
        <taxon>Fungi</taxon>
        <taxon>Dikarya</taxon>
        <taxon>Basidiomycota</taxon>
        <taxon>Agaricomycotina</taxon>
        <taxon>Agaricomycetes</taxon>
        <taxon>Cantharellales</taxon>
        <taxon>Botryobasidiaceae</taxon>
        <taxon>Botryobasidium</taxon>
    </lineage>
</organism>
<evidence type="ECO:0000313" key="1">
    <source>
        <dbReference type="EMBL" id="KDQ11873.1"/>
    </source>
</evidence>
<dbReference type="InParanoid" id="A0A067M7Z4"/>
<protein>
    <submittedName>
        <fullName evidence="1">Uncharacterized protein</fullName>
    </submittedName>
</protein>
<dbReference type="Proteomes" id="UP000027195">
    <property type="component" value="Unassembled WGS sequence"/>
</dbReference>
<sequence length="225" mass="25065">MPHSSEDITKLPEVLPRILQDMFKVKFSHLTFDTSSYVVVYNLPLGSIWNWINPSVMAMALLTQNNITKSLPASPRCWLANPDRHKGASTSLCLSLLPQLKVAILKSGLLFFDGCPHPVRTFTAVKTKPNQCWRLTLASHPLLETYPDVPPNEMLGLGLADDDELYEDELWEPGKVELQVTHTLRAYNTVHANFLKELLSMGVNPHAAQLCCCNLVKAVLCCIAA</sequence>
<name>A0A067M7Z4_BOTB1</name>
<reference evidence="2" key="1">
    <citation type="journal article" date="2014" name="Proc. Natl. Acad. Sci. U.S.A.">
        <title>Extensive sampling of basidiomycete genomes demonstrates inadequacy of the white-rot/brown-rot paradigm for wood decay fungi.</title>
        <authorList>
            <person name="Riley R."/>
            <person name="Salamov A.A."/>
            <person name="Brown D.W."/>
            <person name="Nagy L.G."/>
            <person name="Floudas D."/>
            <person name="Held B.W."/>
            <person name="Levasseur A."/>
            <person name="Lombard V."/>
            <person name="Morin E."/>
            <person name="Otillar R."/>
            <person name="Lindquist E.A."/>
            <person name="Sun H."/>
            <person name="LaButti K.M."/>
            <person name="Schmutz J."/>
            <person name="Jabbour D."/>
            <person name="Luo H."/>
            <person name="Baker S.E."/>
            <person name="Pisabarro A.G."/>
            <person name="Walton J.D."/>
            <person name="Blanchette R.A."/>
            <person name="Henrissat B."/>
            <person name="Martin F."/>
            <person name="Cullen D."/>
            <person name="Hibbett D.S."/>
            <person name="Grigoriev I.V."/>
        </authorList>
    </citation>
    <scope>NUCLEOTIDE SEQUENCE [LARGE SCALE GENOMIC DNA]</scope>
    <source>
        <strain evidence="2">FD-172 SS1</strain>
    </source>
</reference>
<evidence type="ECO:0000313" key="2">
    <source>
        <dbReference type="Proteomes" id="UP000027195"/>
    </source>
</evidence>
<proteinExistence type="predicted"/>
<dbReference type="EMBL" id="KL198054">
    <property type="protein sequence ID" value="KDQ11873.1"/>
    <property type="molecule type" value="Genomic_DNA"/>
</dbReference>